<keyword evidence="3" id="KW-1185">Reference proteome</keyword>
<dbReference type="PANTHER" id="PTHR40943:SF1">
    <property type="entry name" value="CYTOPLASMIC PROTEIN"/>
    <property type="match status" value="1"/>
</dbReference>
<comment type="caution">
    <text evidence="2">The sequence shown here is derived from an EMBL/GenBank/DDBJ whole genome shotgun (WGS) entry which is preliminary data.</text>
</comment>
<dbReference type="AlphaFoldDB" id="A0A1E5SKT0"/>
<dbReference type="InterPro" id="IPR014710">
    <property type="entry name" value="RmlC-like_jellyroll"/>
</dbReference>
<dbReference type="InterPro" id="IPR008579">
    <property type="entry name" value="UGlyAH_Cupin_dom"/>
</dbReference>
<evidence type="ECO:0000259" key="1">
    <source>
        <dbReference type="Pfam" id="PF05899"/>
    </source>
</evidence>
<accession>A0A1E5SKT0</accession>
<evidence type="ECO:0000313" key="3">
    <source>
        <dbReference type="Proteomes" id="UP000095552"/>
    </source>
</evidence>
<dbReference type="PANTHER" id="PTHR40943">
    <property type="entry name" value="CYTOPLASMIC PROTEIN-RELATED"/>
    <property type="match status" value="1"/>
</dbReference>
<reference evidence="2 3" key="1">
    <citation type="submission" date="2016-08" db="EMBL/GenBank/DDBJ databases">
        <title>Draft genome of Fabibacter sp. strain SK-8.</title>
        <authorList>
            <person name="Wong S.-K."/>
            <person name="Hamasaki K."/>
            <person name="Yoshizawa S."/>
        </authorList>
    </citation>
    <scope>NUCLEOTIDE SEQUENCE [LARGE SCALE GENOMIC DNA]</scope>
    <source>
        <strain evidence="2 3">SK-8</strain>
    </source>
</reference>
<dbReference type="Proteomes" id="UP000095552">
    <property type="component" value="Unassembled WGS sequence"/>
</dbReference>
<dbReference type="InterPro" id="IPR011051">
    <property type="entry name" value="RmlC_Cupin_sf"/>
</dbReference>
<dbReference type="Pfam" id="PF05899">
    <property type="entry name" value="Cupin_3"/>
    <property type="match status" value="2"/>
</dbReference>
<evidence type="ECO:0000313" key="2">
    <source>
        <dbReference type="EMBL" id="OEJ99730.1"/>
    </source>
</evidence>
<dbReference type="OrthoDB" id="1163153at2"/>
<dbReference type="RefSeq" id="WP_069835192.1">
    <property type="nucleotide sequence ID" value="NZ_MDGQ01000005.1"/>
</dbReference>
<gene>
    <name evidence="2" type="ORF">BFP71_09180</name>
</gene>
<name>A0A1E5SKT0_9BACT</name>
<organism evidence="2 3">
    <name type="scientific">Roseivirga misakiensis</name>
    <dbReference type="NCBI Taxonomy" id="1563681"/>
    <lineage>
        <taxon>Bacteria</taxon>
        <taxon>Pseudomonadati</taxon>
        <taxon>Bacteroidota</taxon>
        <taxon>Cytophagia</taxon>
        <taxon>Cytophagales</taxon>
        <taxon>Roseivirgaceae</taxon>
        <taxon>Roseivirga</taxon>
    </lineage>
</organism>
<protein>
    <recommendedName>
        <fullName evidence="1">(S)-ureidoglycine aminohydrolase cupin domain-containing protein</fullName>
    </recommendedName>
</protein>
<dbReference type="SUPFAM" id="SSF51182">
    <property type="entry name" value="RmlC-like cupins"/>
    <property type="match status" value="1"/>
</dbReference>
<feature type="domain" description="(S)-ureidoglycine aminohydrolase cupin" evidence="1">
    <location>
        <begin position="202"/>
        <end position="251"/>
    </location>
</feature>
<dbReference type="EMBL" id="MDGQ01000005">
    <property type="protein sequence ID" value="OEJ99730.1"/>
    <property type="molecule type" value="Genomic_DNA"/>
</dbReference>
<dbReference type="Gene3D" id="2.60.120.10">
    <property type="entry name" value="Jelly Rolls"/>
    <property type="match status" value="2"/>
</dbReference>
<sequence length="261" mass="29155">MNKLNIFFGAILFIGTIANETFAQTTLKPIPFDKSALSGIGLKKVELKDEPEREFYQKRLIRGKDLSVYIVSSQSWTTRMNDFSIDEVVYMLNGKANIKPDQGSSNTFQSNEFFFIPKGYTGAWQIDSSESLHYELSIITTDRSASKNEQLTVPQLYSKDDLSGINIKLNDSGSYEKTLTTGAELTIKLKAQKPIQKDLKDPAKEMIIHVLSGQLTIGDSSGGEQVFYTGDFFMIPAGFTGQWKSDGHGLVKYLTIEKTNT</sequence>
<proteinExistence type="predicted"/>
<feature type="domain" description="(S)-ureidoglycine aminohydrolase cupin" evidence="1">
    <location>
        <begin position="83"/>
        <end position="128"/>
    </location>
</feature>